<comment type="similarity">
    <text evidence="1">Belongs to the universal ribosomal protein uL2 family.</text>
</comment>
<feature type="transmembrane region" description="Helical" evidence="5">
    <location>
        <begin position="74"/>
        <end position="94"/>
    </location>
</feature>
<dbReference type="AlphaFoldDB" id="A0A3Q8BBQ1"/>
<dbReference type="GO" id="GO:0003723">
    <property type="term" value="F:RNA binding"/>
    <property type="evidence" value="ECO:0007669"/>
    <property type="project" value="TreeGrafter"/>
</dbReference>
<evidence type="ECO:0000256" key="5">
    <source>
        <dbReference type="SAM" id="Phobius"/>
    </source>
</evidence>
<feature type="domain" description="Large ribosomal subunit protein uL2 C-terminal" evidence="6">
    <location>
        <begin position="142"/>
        <end position="263"/>
    </location>
</feature>
<dbReference type="Gene3D" id="2.30.30.30">
    <property type="match status" value="1"/>
</dbReference>
<keyword evidence="3" id="KW-0687">Ribonucleoprotein</keyword>
<dbReference type="InterPro" id="IPR008991">
    <property type="entry name" value="Translation_prot_SH3-like_sf"/>
</dbReference>
<keyword evidence="7" id="KW-0496">Mitochondrion</keyword>
<sequence>MYLRLNLAKTYLIKKNFTSNASRRATIIQTPLFFDMKHKKLSSFFLNKAGRSCTGKIIFRKRSSMTLKLKKIKINYQLSHLSIGFIASCSFIPLKNKIVSLIFFSSGYATYYLSTNIHSIFFFFNSYFPKSMRRFKLKSSYARICRIKKLTYISFVEITPGRGAQYMRSPGTEARLLRIDENTHSCLLELPSGIKKIFSYYSYAFLSNIANSCHKKYHNGKAGYRRSFGIKQTVRGVAMNAVDHPHGGRTKSVQYQRTPWGKTAKLK</sequence>
<dbReference type="GO" id="GO:0032543">
    <property type="term" value="P:mitochondrial translation"/>
    <property type="evidence" value="ECO:0007669"/>
    <property type="project" value="TreeGrafter"/>
</dbReference>
<keyword evidence="5" id="KW-1133">Transmembrane helix</keyword>
<dbReference type="InterPro" id="IPR022669">
    <property type="entry name" value="Ribosomal_uL2_C"/>
</dbReference>
<evidence type="ECO:0000256" key="1">
    <source>
        <dbReference type="ARBA" id="ARBA00005636"/>
    </source>
</evidence>
<evidence type="ECO:0000256" key="4">
    <source>
        <dbReference type="SAM" id="MobiDB-lite"/>
    </source>
</evidence>
<evidence type="ECO:0000256" key="2">
    <source>
        <dbReference type="ARBA" id="ARBA00022980"/>
    </source>
</evidence>
<evidence type="ECO:0000259" key="6">
    <source>
        <dbReference type="SMART" id="SM01382"/>
    </source>
</evidence>
<feature type="region of interest" description="Disordered" evidence="4">
    <location>
        <begin position="242"/>
        <end position="267"/>
    </location>
</feature>
<dbReference type="EMBL" id="KX524144">
    <property type="protein sequence ID" value="ASY95727.1"/>
    <property type="molecule type" value="Genomic_DNA"/>
</dbReference>
<reference evidence="7" key="1">
    <citation type="submission" date="2016-07" db="EMBL/GenBank/DDBJ databases">
        <title>Mitochondrial genome evolution in stichotrich ciliates.</title>
        <authorList>
            <person name="Chen X."/>
            <person name="Landweber L."/>
        </authorList>
    </citation>
    <scope>NUCLEOTIDE SEQUENCE</scope>
</reference>
<accession>A0A3Q8BBQ1</accession>
<dbReference type="SUPFAM" id="SSF50104">
    <property type="entry name" value="Translation proteins SH3-like domain"/>
    <property type="match status" value="1"/>
</dbReference>
<dbReference type="GO" id="GO:0005762">
    <property type="term" value="C:mitochondrial large ribosomal subunit"/>
    <property type="evidence" value="ECO:0007669"/>
    <property type="project" value="TreeGrafter"/>
</dbReference>
<geneLocation type="mitochondrion" evidence="7"/>
<dbReference type="InterPro" id="IPR014726">
    <property type="entry name" value="Ribosomal_uL2_dom3"/>
</dbReference>
<dbReference type="PANTHER" id="PTHR13691:SF5">
    <property type="entry name" value="LARGE RIBOSOMAL SUBUNIT PROTEIN UL2M"/>
    <property type="match status" value="1"/>
</dbReference>
<evidence type="ECO:0000313" key="7">
    <source>
        <dbReference type="EMBL" id="ASY95727.1"/>
    </source>
</evidence>
<keyword evidence="5" id="KW-0472">Membrane</keyword>
<feature type="transmembrane region" description="Helical" evidence="5">
    <location>
        <begin position="109"/>
        <end position="128"/>
    </location>
</feature>
<dbReference type="InterPro" id="IPR002171">
    <property type="entry name" value="Ribosomal_uL2"/>
</dbReference>
<keyword evidence="2 7" id="KW-0689">Ribosomal protein</keyword>
<dbReference type="Gene3D" id="4.10.950.10">
    <property type="entry name" value="Ribosomal protein L2, domain 3"/>
    <property type="match status" value="1"/>
</dbReference>
<gene>
    <name evidence="7" type="primary">rpl2</name>
</gene>
<protein>
    <submittedName>
        <fullName evidence="7">Ribosomal protein L2</fullName>
    </submittedName>
</protein>
<evidence type="ECO:0000256" key="3">
    <source>
        <dbReference type="ARBA" id="ARBA00023274"/>
    </source>
</evidence>
<dbReference type="GO" id="GO:0003735">
    <property type="term" value="F:structural constituent of ribosome"/>
    <property type="evidence" value="ECO:0007669"/>
    <property type="project" value="InterPro"/>
</dbReference>
<dbReference type="PANTHER" id="PTHR13691">
    <property type="entry name" value="RIBOSOMAL PROTEIN L2"/>
    <property type="match status" value="1"/>
</dbReference>
<dbReference type="InterPro" id="IPR014722">
    <property type="entry name" value="Rib_uL2_dom2"/>
</dbReference>
<dbReference type="Pfam" id="PF03947">
    <property type="entry name" value="Ribosomal_L2_C"/>
    <property type="match status" value="1"/>
</dbReference>
<name>A0A3Q8BBQ1_STYLE</name>
<proteinExistence type="inferred from homology"/>
<dbReference type="SMART" id="SM01382">
    <property type="entry name" value="Ribosomal_L2_C"/>
    <property type="match status" value="1"/>
</dbReference>
<keyword evidence="5" id="KW-0812">Transmembrane</keyword>
<organism evidence="7">
    <name type="scientific">Stylonychia lemnae</name>
    <name type="common">Ciliate</name>
    <dbReference type="NCBI Taxonomy" id="5949"/>
    <lineage>
        <taxon>Eukaryota</taxon>
        <taxon>Sar</taxon>
        <taxon>Alveolata</taxon>
        <taxon>Ciliophora</taxon>
        <taxon>Intramacronucleata</taxon>
        <taxon>Spirotrichea</taxon>
        <taxon>Stichotrichia</taxon>
        <taxon>Sporadotrichida</taxon>
        <taxon>Oxytrichidae</taxon>
        <taxon>Stylonychinae</taxon>
        <taxon>Stylonychia</taxon>
    </lineage>
</organism>